<organism evidence="2 3">
    <name type="scientific">Pseudonocardia charpentierae</name>
    <dbReference type="NCBI Taxonomy" id="3075545"/>
    <lineage>
        <taxon>Bacteria</taxon>
        <taxon>Bacillati</taxon>
        <taxon>Actinomycetota</taxon>
        <taxon>Actinomycetes</taxon>
        <taxon>Pseudonocardiales</taxon>
        <taxon>Pseudonocardiaceae</taxon>
        <taxon>Pseudonocardia</taxon>
    </lineage>
</organism>
<name>A0ABU2N8D8_9PSEU</name>
<feature type="transmembrane region" description="Helical" evidence="1">
    <location>
        <begin position="74"/>
        <end position="96"/>
    </location>
</feature>
<keyword evidence="1" id="KW-1133">Transmembrane helix</keyword>
<evidence type="ECO:0008006" key="4">
    <source>
        <dbReference type="Google" id="ProtNLM"/>
    </source>
</evidence>
<dbReference type="Proteomes" id="UP001183202">
    <property type="component" value="Unassembled WGS sequence"/>
</dbReference>
<feature type="transmembrane region" description="Helical" evidence="1">
    <location>
        <begin position="147"/>
        <end position="175"/>
    </location>
</feature>
<feature type="transmembrane region" description="Helical" evidence="1">
    <location>
        <begin position="210"/>
        <end position="226"/>
    </location>
</feature>
<keyword evidence="1" id="KW-0472">Membrane</keyword>
<reference evidence="3" key="1">
    <citation type="submission" date="2023-07" db="EMBL/GenBank/DDBJ databases">
        <title>30 novel species of actinomycetes from the DSMZ collection.</title>
        <authorList>
            <person name="Nouioui I."/>
        </authorList>
    </citation>
    <scope>NUCLEOTIDE SEQUENCE [LARGE SCALE GENOMIC DNA]</scope>
    <source>
        <strain evidence="3">DSM 45834</strain>
    </source>
</reference>
<evidence type="ECO:0000313" key="3">
    <source>
        <dbReference type="Proteomes" id="UP001183202"/>
    </source>
</evidence>
<evidence type="ECO:0000256" key="1">
    <source>
        <dbReference type="SAM" id="Phobius"/>
    </source>
</evidence>
<protein>
    <recommendedName>
        <fullName evidence="4">DUF4386 family protein</fullName>
    </recommendedName>
</protein>
<gene>
    <name evidence="2" type="ORF">RM445_09795</name>
</gene>
<dbReference type="RefSeq" id="WP_311555845.1">
    <property type="nucleotide sequence ID" value="NZ_JAVREJ010000005.1"/>
</dbReference>
<feature type="transmembrane region" description="Helical" evidence="1">
    <location>
        <begin position="108"/>
        <end position="127"/>
    </location>
</feature>
<proteinExistence type="predicted"/>
<feature type="transmembrane region" description="Helical" evidence="1">
    <location>
        <begin position="22"/>
        <end position="42"/>
    </location>
</feature>
<accession>A0ABU2N8D8</accession>
<feature type="transmembrane region" description="Helical" evidence="1">
    <location>
        <begin position="182"/>
        <end position="204"/>
    </location>
</feature>
<evidence type="ECO:0000313" key="2">
    <source>
        <dbReference type="EMBL" id="MDT0349812.1"/>
    </source>
</evidence>
<keyword evidence="3" id="KW-1185">Reference proteome</keyword>
<sequence>MASTTTPVLSAHLNRVRPRDTVWPYAGILSAVAVGVSGTILAQGPGTFRDVDGQPGTAFVLANLNGELPVKIGAGLHLLGIVAAFAFLFGLTRFVATHSPRTAEPLRWASIALLASGTLGAAIRYIAAGGLPGAMDSPMYTPEASATIAVLADQLSTASFLPALAVMAFVGLAAVRDRILPVGIGVATLVLAGASFAATLVLGLPYSSSLVYPLFALLVGIAGLLSRRFA</sequence>
<comment type="caution">
    <text evidence="2">The sequence shown here is derived from an EMBL/GenBank/DDBJ whole genome shotgun (WGS) entry which is preliminary data.</text>
</comment>
<dbReference type="EMBL" id="JAVREJ010000005">
    <property type="protein sequence ID" value="MDT0349812.1"/>
    <property type="molecule type" value="Genomic_DNA"/>
</dbReference>
<keyword evidence="1" id="KW-0812">Transmembrane</keyword>